<organism evidence="8 9">
    <name type="scientific">Pseudonocardia endophytica</name>
    <dbReference type="NCBI Taxonomy" id="401976"/>
    <lineage>
        <taxon>Bacteria</taxon>
        <taxon>Bacillati</taxon>
        <taxon>Actinomycetota</taxon>
        <taxon>Actinomycetes</taxon>
        <taxon>Pseudonocardiales</taxon>
        <taxon>Pseudonocardiaceae</taxon>
        <taxon>Pseudonocardia</taxon>
    </lineage>
</organism>
<accession>A0A4R1I3Z8</accession>
<evidence type="ECO:0000256" key="1">
    <source>
        <dbReference type="ARBA" id="ARBA00022714"/>
    </source>
</evidence>
<feature type="signal peptide" evidence="6">
    <location>
        <begin position="1"/>
        <end position="22"/>
    </location>
</feature>
<dbReference type="InterPro" id="IPR017941">
    <property type="entry name" value="Rieske_2Fe-2S"/>
</dbReference>
<reference evidence="8 9" key="1">
    <citation type="submission" date="2019-03" db="EMBL/GenBank/DDBJ databases">
        <title>Sequencing the genomes of 1000 actinobacteria strains.</title>
        <authorList>
            <person name="Klenk H.-P."/>
        </authorList>
    </citation>
    <scope>NUCLEOTIDE SEQUENCE [LARGE SCALE GENOMIC DNA]</scope>
    <source>
        <strain evidence="8 9">DSM 44969</strain>
    </source>
</reference>
<keyword evidence="9" id="KW-1185">Reference proteome</keyword>
<keyword evidence="3" id="KW-0408">Iron</keyword>
<dbReference type="Proteomes" id="UP000295560">
    <property type="component" value="Unassembled WGS sequence"/>
</dbReference>
<dbReference type="PROSITE" id="PS51318">
    <property type="entry name" value="TAT"/>
    <property type="match status" value="1"/>
</dbReference>
<feature type="chain" id="PRO_5020858526" evidence="6">
    <location>
        <begin position="23"/>
        <end position="154"/>
    </location>
</feature>
<dbReference type="RefSeq" id="WP_132425705.1">
    <property type="nucleotide sequence ID" value="NZ_SMFZ01000001.1"/>
</dbReference>
<dbReference type="GO" id="GO:0004497">
    <property type="term" value="F:monooxygenase activity"/>
    <property type="evidence" value="ECO:0007669"/>
    <property type="project" value="UniProtKB-ARBA"/>
</dbReference>
<dbReference type="GO" id="GO:0016705">
    <property type="term" value="F:oxidoreductase activity, acting on paired donors, with incorporation or reduction of molecular oxygen"/>
    <property type="evidence" value="ECO:0007669"/>
    <property type="project" value="UniProtKB-ARBA"/>
</dbReference>
<dbReference type="SUPFAM" id="SSF50022">
    <property type="entry name" value="ISP domain"/>
    <property type="match status" value="1"/>
</dbReference>
<keyword evidence="6" id="KW-0732">Signal</keyword>
<comment type="caution">
    <text evidence="8">The sequence shown here is derived from an EMBL/GenBank/DDBJ whole genome shotgun (WGS) entry which is preliminary data.</text>
</comment>
<evidence type="ECO:0000256" key="5">
    <source>
        <dbReference type="SAM" id="MobiDB-lite"/>
    </source>
</evidence>
<keyword evidence="4" id="KW-0411">Iron-sulfur</keyword>
<protein>
    <submittedName>
        <fullName evidence="8">Nitrite reductase/ring-hydroxylating ferredoxin subunit</fullName>
    </submittedName>
</protein>
<dbReference type="InterPro" id="IPR006311">
    <property type="entry name" value="TAT_signal"/>
</dbReference>
<feature type="region of interest" description="Disordered" evidence="5">
    <location>
        <begin position="37"/>
        <end position="59"/>
    </location>
</feature>
<dbReference type="AlphaFoldDB" id="A0A4R1I3Z8"/>
<evidence type="ECO:0000256" key="2">
    <source>
        <dbReference type="ARBA" id="ARBA00022723"/>
    </source>
</evidence>
<dbReference type="GO" id="GO:0046872">
    <property type="term" value="F:metal ion binding"/>
    <property type="evidence" value="ECO:0007669"/>
    <property type="project" value="UniProtKB-KW"/>
</dbReference>
<evidence type="ECO:0000256" key="4">
    <source>
        <dbReference type="ARBA" id="ARBA00023014"/>
    </source>
</evidence>
<evidence type="ECO:0000313" key="9">
    <source>
        <dbReference type="Proteomes" id="UP000295560"/>
    </source>
</evidence>
<dbReference type="EMBL" id="SMFZ01000001">
    <property type="protein sequence ID" value="TCK27249.1"/>
    <property type="molecule type" value="Genomic_DNA"/>
</dbReference>
<proteinExistence type="predicted"/>
<dbReference type="Pfam" id="PF00355">
    <property type="entry name" value="Rieske"/>
    <property type="match status" value="1"/>
</dbReference>
<dbReference type="GO" id="GO:0051537">
    <property type="term" value="F:2 iron, 2 sulfur cluster binding"/>
    <property type="evidence" value="ECO:0007669"/>
    <property type="project" value="UniProtKB-KW"/>
</dbReference>
<dbReference type="PROSITE" id="PS51296">
    <property type="entry name" value="RIESKE"/>
    <property type="match status" value="1"/>
</dbReference>
<sequence>MTTTDTIALTRRSLLAAGGALCATCAAGCATYGTQSAAPSSPAPAQSPQSAAPAPQQAAPAGIAAVADIPVGGGTVFADQGVVVTQPTQGTFAAFDATCPHAGCKVNEVVDGSISCPCHGSKFAVADGAPTTGPATTALGPRQVSVQGDRIVLA</sequence>
<dbReference type="InterPro" id="IPR036922">
    <property type="entry name" value="Rieske_2Fe-2S_sf"/>
</dbReference>
<evidence type="ECO:0000313" key="8">
    <source>
        <dbReference type="EMBL" id="TCK27249.1"/>
    </source>
</evidence>
<keyword evidence="2" id="KW-0479">Metal-binding</keyword>
<evidence type="ECO:0000256" key="6">
    <source>
        <dbReference type="SAM" id="SignalP"/>
    </source>
</evidence>
<dbReference type="Gene3D" id="2.102.10.10">
    <property type="entry name" value="Rieske [2Fe-2S] iron-sulphur domain"/>
    <property type="match status" value="1"/>
</dbReference>
<feature type="domain" description="Rieske" evidence="7">
    <location>
        <begin position="61"/>
        <end position="153"/>
    </location>
</feature>
<gene>
    <name evidence="8" type="ORF">EV378_3116</name>
</gene>
<keyword evidence="1" id="KW-0001">2Fe-2S</keyword>
<dbReference type="CDD" id="cd03467">
    <property type="entry name" value="Rieske"/>
    <property type="match status" value="1"/>
</dbReference>
<dbReference type="OrthoDB" id="25106at2"/>
<name>A0A4R1I3Z8_PSEEN</name>
<evidence type="ECO:0000259" key="7">
    <source>
        <dbReference type="PROSITE" id="PS51296"/>
    </source>
</evidence>
<evidence type="ECO:0000256" key="3">
    <source>
        <dbReference type="ARBA" id="ARBA00023004"/>
    </source>
</evidence>